<dbReference type="EMBL" id="JBHLZU010000027">
    <property type="protein sequence ID" value="MFB9908374.1"/>
    <property type="molecule type" value="Genomic_DNA"/>
</dbReference>
<dbReference type="Proteomes" id="UP001589693">
    <property type="component" value="Unassembled WGS sequence"/>
</dbReference>
<dbReference type="SUPFAM" id="SSF54913">
    <property type="entry name" value="GlnB-like"/>
    <property type="match status" value="1"/>
</dbReference>
<evidence type="ECO:0000256" key="1">
    <source>
        <dbReference type="ARBA" id="ARBA00010169"/>
    </source>
</evidence>
<dbReference type="Pfam" id="PF03091">
    <property type="entry name" value="CutA1"/>
    <property type="match status" value="1"/>
</dbReference>
<reference evidence="2 3" key="1">
    <citation type="submission" date="2024-09" db="EMBL/GenBank/DDBJ databases">
        <authorList>
            <person name="Sun Q."/>
            <person name="Mori K."/>
        </authorList>
    </citation>
    <scope>NUCLEOTIDE SEQUENCE [LARGE SCALE GENOMIC DNA]</scope>
    <source>
        <strain evidence="2 3">TBRC 7907</strain>
    </source>
</reference>
<proteinExistence type="inferred from homology"/>
<protein>
    <submittedName>
        <fullName evidence="2">Divalent-cation tolerance protein CutA</fullName>
    </submittedName>
</protein>
<dbReference type="InterPro" id="IPR011322">
    <property type="entry name" value="N-reg_PII-like_a/b"/>
</dbReference>
<keyword evidence="3" id="KW-1185">Reference proteome</keyword>
<comment type="similarity">
    <text evidence="1">Belongs to the CutA family.</text>
</comment>
<dbReference type="PANTHER" id="PTHR23419:SF8">
    <property type="entry name" value="FI09726P"/>
    <property type="match status" value="1"/>
</dbReference>
<comment type="caution">
    <text evidence="2">The sequence shown here is derived from an EMBL/GenBank/DDBJ whole genome shotgun (WGS) entry which is preliminary data.</text>
</comment>
<evidence type="ECO:0000313" key="3">
    <source>
        <dbReference type="Proteomes" id="UP001589693"/>
    </source>
</evidence>
<evidence type="ECO:0000313" key="2">
    <source>
        <dbReference type="EMBL" id="MFB9908374.1"/>
    </source>
</evidence>
<organism evidence="2 3">
    <name type="scientific">Allokutzneria oryzae</name>
    <dbReference type="NCBI Taxonomy" id="1378989"/>
    <lineage>
        <taxon>Bacteria</taxon>
        <taxon>Bacillati</taxon>
        <taxon>Actinomycetota</taxon>
        <taxon>Actinomycetes</taxon>
        <taxon>Pseudonocardiales</taxon>
        <taxon>Pseudonocardiaceae</taxon>
        <taxon>Allokutzneria</taxon>
    </lineage>
</organism>
<dbReference type="Gene3D" id="3.30.70.120">
    <property type="match status" value="1"/>
</dbReference>
<sequence length="102" mass="11433">MVFTTLDSADAAEELARSLVTADLVACVQIVGPVRSVYRWRGEVCVDQEWQLVIKTDEDRLEALTKHIRTHHSYELPEVVAVPITGGSADYLDWVTGQTRPH</sequence>
<dbReference type="InterPro" id="IPR015867">
    <property type="entry name" value="N-reg_PII/ATP_PRibTrfase_C"/>
</dbReference>
<gene>
    <name evidence="2" type="primary">cutA</name>
    <name evidence="2" type="ORF">ACFFQA_30940</name>
</gene>
<name>A0ABV6A831_9PSEU</name>
<accession>A0ABV6A831</accession>
<dbReference type="InterPro" id="IPR004323">
    <property type="entry name" value="Ion_tolerance_CutA"/>
</dbReference>
<dbReference type="RefSeq" id="WP_377860036.1">
    <property type="nucleotide sequence ID" value="NZ_JBHLZU010000027.1"/>
</dbReference>
<dbReference type="PANTHER" id="PTHR23419">
    <property type="entry name" value="DIVALENT CATION TOLERANCE CUTA-RELATED"/>
    <property type="match status" value="1"/>
</dbReference>